<proteinExistence type="predicted"/>
<reference evidence="1" key="1">
    <citation type="submission" date="2020-11" db="EMBL/GenBank/DDBJ databases">
        <authorList>
            <person name="Konstantinou D."/>
            <person name="Gkelis S."/>
            <person name="Popin R."/>
            <person name="Fewer D."/>
            <person name="Sivonen K."/>
        </authorList>
    </citation>
    <scope>NUCLEOTIDE SEQUENCE</scope>
    <source>
        <strain evidence="1">TAU-MAC 1115</strain>
    </source>
</reference>
<gene>
    <name evidence="1" type="ORF">IXB50_07655</name>
</gene>
<name>A0A947GIJ1_9CYAN</name>
<protein>
    <submittedName>
        <fullName evidence="1">Uncharacterized protein</fullName>
    </submittedName>
</protein>
<reference evidence="1" key="2">
    <citation type="journal article" date="2021" name="Mar. Drugs">
        <title>Genome Reduction and Secondary Metabolism of the Marine Sponge-Associated Cyanobacterium Leptothoe.</title>
        <authorList>
            <person name="Konstantinou D."/>
            <person name="Popin R.V."/>
            <person name="Fewer D.P."/>
            <person name="Sivonen K."/>
            <person name="Gkelis S."/>
        </authorList>
    </citation>
    <scope>NUCLEOTIDE SEQUENCE</scope>
    <source>
        <strain evidence="1">TAU-MAC 1115</strain>
    </source>
</reference>
<keyword evidence="2" id="KW-1185">Reference proteome</keyword>
<sequence>MTVQVTLQLPDHLVEHAKQLGTATQRDLNTVLTDSLEMLWLPLNTTIGATTSQTQSVDTLPDKDLLALASIKMDPIQHQRLGELQAMGKTRELTLPERYELVALFQIYQLGLLHKSEALAEAVKRGIQVSLSQ</sequence>
<dbReference type="EMBL" id="JADOES010000011">
    <property type="protein sequence ID" value="MBT9315298.1"/>
    <property type="molecule type" value="Genomic_DNA"/>
</dbReference>
<organism evidence="1 2">
    <name type="scientific">Leptothoe spongobia TAU-MAC 1115</name>
    <dbReference type="NCBI Taxonomy" id="1967444"/>
    <lineage>
        <taxon>Bacteria</taxon>
        <taxon>Bacillati</taxon>
        <taxon>Cyanobacteriota</taxon>
        <taxon>Cyanophyceae</taxon>
        <taxon>Nodosilineales</taxon>
        <taxon>Cymatolegaceae</taxon>
        <taxon>Leptothoe</taxon>
        <taxon>Leptothoe spongobia</taxon>
    </lineage>
</organism>
<dbReference type="AlphaFoldDB" id="A0A947GIJ1"/>
<accession>A0A947GIJ1</accession>
<evidence type="ECO:0000313" key="2">
    <source>
        <dbReference type="Proteomes" id="UP000717364"/>
    </source>
</evidence>
<dbReference type="RefSeq" id="WP_215608375.1">
    <property type="nucleotide sequence ID" value="NZ_JADOES010000011.1"/>
</dbReference>
<evidence type="ECO:0000313" key="1">
    <source>
        <dbReference type="EMBL" id="MBT9315298.1"/>
    </source>
</evidence>
<comment type="caution">
    <text evidence="1">The sequence shown here is derived from an EMBL/GenBank/DDBJ whole genome shotgun (WGS) entry which is preliminary data.</text>
</comment>
<dbReference type="Proteomes" id="UP000717364">
    <property type="component" value="Unassembled WGS sequence"/>
</dbReference>